<dbReference type="OrthoDB" id="6359816at2759"/>
<dbReference type="Proteomes" id="UP000606974">
    <property type="component" value="Unassembled WGS sequence"/>
</dbReference>
<dbReference type="InterPro" id="IPR000210">
    <property type="entry name" value="BTB/POZ_dom"/>
</dbReference>
<evidence type="ECO:0000313" key="2">
    <source>
        <dbReference type="EMBL" id="KAF7504275.1"/>
    </source>
</evidence>
<dbReference type="SUPFAM" id="SSF54695">
    <property type="entry name" value="POZ domain"/>
    <property type="match status" value="1"/>
</dbReference>
<dbReference type="PANTHER" id="PTHR47843">
    <property type="entry name" value="BTB DOMAIN-CONTAINING PROTEIN-RELATED"/>
    <property type="match status" value="1"/>
</dbReference>
<dbReference type="InterPro" id="IPR011333">
    <property type="entry name" value="SKP1/BTB/POZ_sf"/>
</dbReference>
<dbReference type="PROSITE" id="PS50097">
    <property type="entry name" value="BTB"/>
    <property type="match status" value="1"/>
</dbReference>
<dbReference type="Pfam" id="PF00651">
    <property type="entry name" value="BTB"/>
    <property type="match status" value="1"/>
</dbReference>
<comment type="caution">
    <text evidence="2">The sequence shown here is derived from an EMBL/GenBank/DDBJ whole genome shotgun (WGS) entry which is preliminary data.</text>
</comment>
<proteinExistence type="predicted"/>
<keyword evidence="3" id="KW-1185">Reference proteome</keyword>
<dbReference type="EMBL" id="JAACFV010000143">
    <property type="protein sequence ID" value="KAF7504275.1"/>
    <property type="molecule type" value="Genomic_DNA"/>
</dbReference>
<protein>
    <recommendedName>
        <fullName evidence="1">BTB domain-containing protein</fullName>
    </recommendedName>
</protein>
<feature type="domain" description="BTB" evidence="1">
    <location>
        <begin position="306"/>
        <end position="375"/>
    </location>
</feature>
<dbReference type="Gene3D" id="3.30.710.10">
    <property type="entry name" value="Potassium Channel Kv1.1, Chain A"/>
    <property type="match status" value="1"/>
</dbReference>
<dbReference type="SMART" id="SM00225">
    <property type="entry name" value="BTB"/>
    <property type="match status" value="1"/>
</dbReference>
<dbReference type="AlphaFoldDB" id="A0A8H7AFK1"/>
<sequence length="516" mass="58774">MMPAKHHLGSSSVVPPAPNKENDIAAVDQAAGASSEPPRKRLRFAEDVVPVVVLQRRFIRRLPTSFESFLSWLYSIFTAQTHMIEGLKTSVPYLFWSLALQLYTLAHYLQCPAFGNNVITCIRTRLDDDSPITEPNAQQITDIYSRTSGDCGLRRLIVLMHTLDPSEQALPVLGTEEQIRAWIENVPAKFARDLIVQSMMEKARRVPGFWAIYWVVKWVEDGEMGYSVENNDLAKATAHNQFIELVKMAPSRKRRVQMPIKRDLDDDKDLMDGSVLKDEDQELAIDDSHHETVSPSPKRLKYQNTSAVTVFVGQQATPFVAHKEFLCEVSDYFRAALTGQFAEAKEDKVNLPEQKAHVFDDFLTWLYGGSLDSLPPRKLKIGLGYALDWEHIRDLYVFAKYIQCPKFSNHLLNSVWKSSKPALNIKCPGPEAVKLIYQDTVESCGLRRLVVDYFMQSRGMSEWSKWKDPKESKAWISKFPNEFCCELLVQTSRREMGLEQEIPVFGVSPGDCPYSD</sequence>
<organism evidence="2 3">
    <name type="scientific">Endocarpon pusillum</name>
    <dbReference type="NCBI Taxonomy" id="364733"/>
    <lineage>
        <taxon>Eukaryota</taxon>
        <taxon>Fungi</taxon>
        <taxon>Dikarya</taxon>
        <taxon>Ascomycota</taxon>
        <taxon>Pezizomycotina</taxon>
        <taxon>Eurotiomycetes</taxon>
        <taxon>Chaetothyriomycetidae</taxon>
        <taxon>Verrucariales</taxon>
        <taxon>Verrucariaceae</taxon>
        <taxon>Endocarpon</taxon>
    </lineage>
</organism>
<dbReference type="CDD" id="cd18186">
    <property type="entry name" value="BTB_POZ_ZBTB_KLHL-like"/>
    <property type="match status" value="1"/>
</dbReference>
<gene>
    <name evidence="2" type="ORF">GJ744_002533</name>
</gene>
<evidence type="ECO:0000313" key="3">
    <source>
        <dbReference type="Proteomes" id="UP000606974"/>
    </source>
</evidence>
<accession>A0A8H7AFK1</accession>
<reference evidence="2" key="1">
    <citation type="submission" date="2020-02" db="EMBL/GenBank/DDBJ databases">
        <authorList>
            <person name="Palmer J.M."/>
        </authorList>
    </citation>
    <scope>NUCLEOTIDE SEQUENCE</scope>
    <source>
        <strain evidence="2">EPUS1.4</strain>
        <tissue evidence="2">Thallus</tissue>
    </source>
</reference>
<evidence type="ECO:0000259" key="1">
    <source>
        <dbReference type="PROSITE" id="PS50097"/>
    </source>
</evidence>
<name>A0A8H7AFK1_9EURO</name>
<dbReference type="PANTHER" id="PTHR47843:SF2">
    <property type="entry name" value="BTB DOMAIN-CONTAINING PROTEIN"/>
    <property type="match status" value="1"/>
</dbReference>